<feature type="domain" description="HTH luxR-type" evidence="5">
    <location>
        <begin position="146"/>
        <end position="211"/>
    </location>
</feature>
<evidence type="ECO:0000313" key="8">
    <source>
        <dbReference type="Proteomes" id="UP000298234"/>
    </source>
</evidence>
<dbReference type="InterPro" id="IPR000792">
    <property type="entry name" value="Tscrpt_reg_LuxR_C"/>
</dbReference>
<evidence type="ECO:0000256" key="2">
    <source>
        <dbReference type="ARBA" id="ARBA00023125"/>
    </source>
</evidence>
<dbReference type="PANTHER" id="PTHR43214:SF41">
    <property type="entry name" value="NITRATE_NITRITE RESPONSE REGULATOR PROTEIN NARP"/>
    <property type="match status" value="1"/>
</dbReference>
<dbReference type="SUPFAM" id="SSF46894">
    <property type="entry name" value="C-terminal effector domain of the bipartite response regulators"/>
    <property type="match status" value="1"/>
</dbReference>
<keyword evidence="1" id="KW-0805">Transcription regulation</keyword>
<evidence type="ECO:0000313" key="7">
    <source>
        <dbReference type="EMBL" id="TEU32932.1"/>
    </source>
</evidence>
<evidence type="ECO:0000259" key="5">
    <source>
        <dbReference type="PROSITE" id="PS50043"/>
    </source>
</evidence>
<protein>
    <submittedName>
        <fullName evidence="7">Response regulator transcription factor</fullName>
    </submittedName>
</protein>
<dbReference type="GO" id="GO:0000160">
    <property type="term" value="P:phosphorelay signal transduction system"/>
    <property type="evidence" value="ECO:0007669"/>
    <property type="project" value="InterPro"/>
</dbReference>
<dbReference type="InterPro" id="IPR001789">
    <property type="entry name" value="Sig_transdc_resp-reg_receiver"/>
</dbReference>
<keyword evidence="4" id="KW-0597">Phosphoprotein</keyword>
<dbReference type="Pfam" id="PF00196">
    <property type="entry name" value="GerE"/>
    <property type="match status" value="1"/>
</dbReference>
<dbReference type="InterPro" id="IPR011006">
    <property type="entry name" value="CheY-like_superfamily"/>
</dbReference>
<dbReference type="PROSITE" id="PS50043">
    <property type="entry name" value="HTH_LUXR_2"/>
    <property type="match status" value="1"/>
</dbReference>
<dbReference type="RefSeq" id="WP_134257777.1">
    <property type="nucleotide sequence ID" value="NZ_SNSG01000106.1"/>
</dbReference>
<feature type="domain" description="Response regulatory" evidence="6">
    <location>
        <begin position="6"/>
        <end position="123"/>
    </location>
</feature>
<evidence type="ECO:0000259" key="6">
    <source>
        <dbReference type="PROSITE" id="PS50110"/>
    </source>
</evidence>
<dbReference type="PANTHER" id="PTHR43214">
    <property type="entry name" value="TWO-COMPONENT RESPONSE REGULATOR"/>
    <property type="match status" value="1"/>
</dbReference>
<reference evidence="7 8" key="1">
    <citation type="submission" date="2019-03" db="EMBL/GenBank/DDBJ databases">
        <title>Burkholderia cepacia outbreak.</title>
        <authorList>
            <person name="Farzana R."/>
            <person name="Walsh T.R."/>
        </authorList>
    </citation>
    <scope>NUCLEOTIDE SEQUENCE [LARGE SCALE GENOMIC DNA]</scope>
    <source>
        <strain evidence="8">d13</strain>
    </source>
</reference>
<dbReference type="SMART" id="SM00421">
    <property type="entry name" value="HTH_LUXR"/>
    <property type="match status" value="1"/>
</dbReference>
<dbReference type="InterPro" id="IPR036388">
    <property type="entry name" value="WH-like_DNA-bd_sf"/>
</dbReference>
<dbReference type="InterPro" id="IPR039420">
    <property type="entry name" value="WalR-like"/>
</dbReference>
<keyword evidence="3" id="KW-0804">Transcription</keyword>
<dbReference type="PRINTS" id="PR00038">
    <property type="entry name" value="HTHLUXR"/>
</dbReference>
<gene>
    <name evidence="7" type="ORF">E3D37_41940</name>
</gene>
<evidence type="ECO:0000256" key="1">
    <source>
        <dbReference type="ARBA" id="ARBA00023015"/>
    </source>
</evidence>
<accession>A0AAX2RB61</accession>
<name>A0AAX2RB61_BURCE</name>
<dbReference type="PROSITE" id="PS50110">
    <property type="entry name" value="RESPONSE_REGULATORY"/>
    <property type="match status" value="1"/>
</dbReference>
<dbReference type="SUPFAM" id="SSF52172">
    <property type="entry name" value="CheY-like"/>
    <property type="match status" value="1"/>
</dbReference>
<dbReference type="Gene3D" id="3.40.50.2300">
    <property type="match status" value="1"/>
</dbReference>
<proteinExistence type="predicted"/>
<dbReference type="GO" id="GO:0006355">
    <property type="term" value="P:regulation of DNA-templated transcription"/>
    <property type="evidence" value="ECO:0007669"/>
    <property type="project" value="InterPro"/>
</dbReference>
<dbReference type="AlphaFoldDB" id="A0AAX2RB61"/>
<organism evidence="7 8">
    <name type="scientific">Burkholderia cepacia</name>
    <name type="common">Pseudomonas cepacia</name>
    <dbReference type="NCBI Taxonomy" id="292"/>
    <lineage>
        <taxon>Bacteria</taxon>
        <taxon>Pseudomonadati</taxon>
        <taxon>Pseudomonadota</taxon>
        <taxon>Betaproteobacteria</taxon>
        <taxon>Burkholderiales</taxon>
        <taxon>Burkholderiaceae</taxon>
        <taxon>Burkholderia</taxon>
        <taxon>Burkholderia cepacia complex</taxon>
    </lineage>
</organism>
<comment type="caution">
    <text evidence="7">The sequence shown here is derived from an EMBL/GenBank/DDBJ whole genome shotgun (WGS) entry which is preliminary data.</text>
</comment>
<feature type="modified residue" description="4-aspartylphosphate" evidence="4">
    <location>
        <position position="58"/>
    </location>
</feature>
<evidence type="ECO:0000256" key="3">
    <source>
        <dbReference type="ARBA" id="ARBA00023163"/>
    </source>
</evidence>
<dbReference type="CDD" id="cd06170">
    <property type="entry name" value="LuxR_C_like"/>
    <property type="match status" value="1"/>
</dbReference>
<dbReference type="Proteomes" id="UP000298234">
    <property type="component" value="Unassembled WGS sequence"/>
</dbReference>
<dbReference type="EMBL" id="SNSQ01000092">
    <property type="protein sequence ID" value="TEU32932.1"/>
    <property type="molecule type" value="Genomic_DNA"/>
</dbReference>
<sequence length="231" mass="24307">MSSDLNVLVAVSDPLRCLGIEAVVLGAGVARACDFASSARDLAEKMRHLERYAAVVIDLDLNDSPALDLIARVRSLSPAMGVLALDLAAGADRTLRALRSGANGVVGAQATRAEIQDALRAVAAGGRFVQASSLASLIHQISRQTPEPSHEDLSNREYQTLCLLARGMRLVDVAGALSISVKTASTYRSRLLEKLQLRTNADLIHYALSNGVGVTGAVAGQVRAGALAERR</sequence>
<dbReference type="InterPro" id="IPR016032">
    <property type="entry name" value="Sig_transdc_resp-reg_C-effctor"/>
</dbReference>
<evidence type="ECO:0000256" key="4">
    <source>
        <dbReference type="PROSITE-ProRule" id="PRU00169"/>
    </source>
</evidence>
<keyword evidence="2" id="KW-0238">DNA-binding</keyword>
<dbReference type="Gene3D" id="1.10.10.10">
    <property type="entry name" value="Winged helix-like DNA-binding domain superfamily/Winged helix DNA-binding domain"/>
    <property type="match status" value="1"/>
</dbReference>
<dbReference type="GO" id="GO:0003677">
    <property type="term" value="F:DNA binding"/>
    <property type="evidence" value="ECO:0007669"/>
    <property type="project" value="UniProtKB-KW"/>
</dbReference>